<comment type="similarity">
    <text evidence="1 4 7">Belongs to the tRNA pseudouridine synthase TruA family.</text>
</comment>
<dbReference type="HOGENOM" id="CLU_014673_0_1_9"/>
<evidence type="ECO:0000256" key="1">
    <source>
        <dbReference type="ARBA" id="ARBA00009375"/>
    </source>
</evidence>
<feature type="domain" description="Pseudouridine synthase I TruA alpha/beta" evidence="8">
    <location>
        <begin position="151"/>
        <end position="251"/>
    </location>
</feature>
<evidence type="ECO:0000256" key="3">
    <source>
        <dbReference type="ARBA" id="ARBA00023235"/>
    </source>
</evidence>
<dbReference type="PANTHER" id="PTHR11142:SF0">
    <property type="entry name" value="TRNA PSEUDOURIDINE SYNTHASE-LIKE 1"/>
    <property type="match status" value="1"/>
</dbReference>
<dbReference type="RefSeq" id="WP_006309000.1">
    <property type="nucleotide sequence ID" value="NZ_JH601133.1"/>
</dbReference>
<dbReference type="STRING" id="883113.HMPREF9708_00880"/>
<keyword evidence="10" id="KW-1185">Reference proteome</keyword>
<dbReference type="PIRSF" id="PIRSF001430">
    <property type="entry name" value="tRNA_psdUrid_synth"/>
    <property type="match status" value="1"/>
</dbReference>
<sequence length="256" mass="28937">MGRYAIKIQYDGTRYVGYQVQPNGPSIQAELDRALGLIAKLAADQNLATVAAGRTDAGVHALGQVVHFDFPFQIQPPHLLKAMNSILPKDIQVCDCRQVGDDFHARYDAVGKFYRYRVDTQPYPDPFKRLYTTHHPYAYSLAAIQEGLSVLQGENDFTSFCSTKTDKTNKVRRIDQILAYEDQDNKELIFDFKGNGFLYNMIRIIVGTALQIGDGLKPVEEMQRLLQVKDREEAGPTAPAQGLYMMEVYYPNQPFS</sequence>
<feature type="domain" description="Pseudouridine synthase I TruA alpha/beta" evidence="8">
    <location>
        <begin position="9"/>
        <end position="108"/>
    </location>
</feature>
<comment type="caution">
    <text evidence="4">Lacks conserved residue(s) required for the propagation of feature annotation.</text>
</comment>
<dbReference type="GO" id="GO:0160147">
    <property type="term" value="F:tRNA pseudouridine(38-40) synthase activity"/>
    <property type="evidence" value="ECO:0007669"/>
    <property type="project" value="UniProtKB-EC"/>
</dbReference>
<dbReference type="EMBL" id="AGEG01000010">
    <property type="protein sequence ID" value="EHR37122.1"/>
    <property type="molecule type" value="Genomic_DNA"/>
</dbReference>
<evidence type="ECO:0000256" key="4">
    <source>
        <dbReference type="HAMAP-Rule" id="MF_00171"/>
    </source>
</evidence>
<organism evidence="9 10">
    <name type="scientific">Facklamia languida CCUG 37842</name>
    <dbReference type="NCBI Taxonomy" id="883113"/>
    <lineage>
        <taxon>Bacteria</taxon>
        <taxon>Bacillati</taxon>
        <taxon>Bacillota</taxon>
        <taxon>Bacilli</taxon>
        <taxon>Lactobacillales</taxon>
        <taxon>Aerococcaceae</taxon>
        <taxon>Facklamia</taxon>
    </lineage>
</organism>
<dbReference type="Gene3D" id="3.30.70.660">
    <property type="entry name" value="Pseudouridine synthase I, catalytic domain, C-terminal subdomain"/>
    <property type="match status" value="1"/>
</dbReference>
<dbReference type="Pfam" id="PF01416">
    <property type="entry name" value="PseudoU_synth_1"/>
    <property type="match status" value="2"/>
</dbReference>
<comment type="subunit">
    <text evidence="4">Homodimer.</text>
</comment>
<dbReference type="eggNOG" id="COG0101">
    <property type="taxonomic scope" value="Bacteria"/>
</dbReference>
<dbReference type="InterPro" id="IPR001406">
    <property type="entry name" value="PsdUridine_synth_TruA"/>
</dbReference>
<protein>
    <recommendedName>
        <fullName evidence="4">tRNA pseudouridine synthase A</fullName>
        <ecNumber evidence="4">5.4.99.12</ecNumber>
    </recommendedName>
    <alternativeName>
        <fullName evidence="4">tRNA pseudouridine(38-40) synthase</fullName>
    </alternativeName>
    <alternativeName>
        <fullName evidence="4">tRNA pseudouridylate synthase I</fullName>
    </alternativeName>
    <alternativeName>
        <fullName evidence="4">tRNA-uridine isomerase I</fullName>
    </alternativeName>
</protein>
<dbReference type="AlphaFoldDB" id="H3NJ41"/>
<name>H3NJ41_9LACT</name>
<dbReference type="InterPro" id="IPR020095">
    <property type="entry name" value="PsdUridine_synth_TruA_C"/>
</dbReference>
<gene>
    <name evidence="4" type="primary">truA</name>
    <name evidence="9" type="ORF">HMPREF9708_00880</name>
</gene>
<dbReference type="GO" id="GO:0003723">
    <property type="term" value="F:RNA binding"/>
    <property type="evidence" value="ECO:0007669"/>
    <property type="project" value="InterPro"/>
</dbReference>
<dbReference type="HAMAP" id="MF_00171">
    <property type="entry name" value="TruA"/>
    <property type="match status" value="1"/>
</dbReference>
<dbReference type="Proteomes" id="UP000006190">
    <property type="component" value="Unassembled WGS sequence"/>
</dbReference>
<dbReference type="CDD" id="cd02570">
    <property type="entry name" value="PseudoU_synth_EcTruA"/>
    <property type="match status" value="1"/>
</dbReference>
<dbReference type="InterPro" id="IPR020094">
    <property type="entry name" value="TruA/RsuA/RluB/E/F_N"/>
</dbReference>
<evidence type="ECO:0000259" key="8">
    <source>
        <dbReference type="Pfam" id="PF01416"/>
    </source>
</evidence>
<dbReference type="InterPro" id="IPR020097">
    <property type="entry name" value="PsdUridine_synth_TruA_a/b_dom"/>
</dbReference>
<dbReference type="FunFam" id="3.30.70.580:FF:000001">
    <property type="entry name" value="tRNA pseudouridine synthase A"/>
    <property type="match status" value="1"/>
</dbReference>
<dbReference type="InterPro" id="IPR020103">
    <property type="entry name" value="PsdUridine_synth_cat_dom_sf"/>
</dbReference>
<comment type="caution">
    <text evidence="9">The sequence shown here is derived from an EMBL/GenBank/DDBJ whole genome shotgun (WGS) entry which is preliminary data.</text>
</comment>
<evidence type="ECO:0000256" key="2">
    <source>
        <dbReference type="ARBA" id="ARBA00022694"/>
    </source>
</evidence>
<evidence type="ECO:0000256" key="6">
    <source>
        <dbReference type="PIRSR" id="PIRSR001430-2"/>
    </source>
</evidence>
<dbReference type="Gene3D" id="3.30.70.580">
    <property type="entry name" value="Pseudouridine synthase I, catalytic domain, N-terminal subdomain"/>
    <property type="match status" value="1"/>
</dbReference>
<comment type="catalytic activity">
    <reaction evidence="4 7">
        <text>uridine(38/39/40) in tRNA = pseudouridine(38/39/40) in tRNA</text>
        <dbReference type="Rhea" id="RHEA:22376"/>
        <dbReference type="Rhea" id="RHEA-COMP:10085"/>
        <dbReference type="Rhea" id="RHEA-COMP:10087"/>
        <dbReference type="ChEBI" id="CHEBI:65314"/>
        <dbReference type="ChEBI" id="CHEBI:65315"/>
        <dbReference type="EC" id="5.4.99.12"/>
    </reaction>
</comment>
<evidence type="ECO:0000256" key="5">
    <source>
        <dbReference type="PIRSR" id="PIRSR001430-1"/>
    </source>
</evidence>
<evidence type="ECO:0000256" key="7">
    <source>
        <dbReference type="RuleBase" id="RU003792"/>
    </source>
</evidence>
<dbReference type="EC" id="5.4.99.12" evidence="4"/>
<feature type="binding site" evidence="4 6">
    <location>
        <position position="114"/>
    </location>
    <ligand>
        <name>substrate</name>
    </ligand>
</feature>
<dbReference type="GO" id="GO:0031119">
    <property type="term" value="P:tRNA pseudouridine synthesis"/>
    <property type="evidence" value="ECO:0007669"/>
    <property type="project" value="UniProtKB-UniRule"/>
</dbReference>
<evidence type="ECO:0000313" key="10">
    <source>
        <dbReference type="Proteomes" id="UP000006190"/>
    </source>
</evidence>
<feature type="active site" description="Nucleophile" evidence="4 5">
    <location>
        <position position="56"/>
    </location>
</feature>
<dbReference type="NCBIfam" id="TIGR00071">
    <property type="entry name" value="hisT_truA"/>
    <property type="match status" value="1"/>
</dbReference>
<accession>H3NJ41</accession>
<dbReference type="SUPFAM" id="SSF55120">
    <property type="entry name" value="Pseudouridine synthase"/>
    <property type="match status" value="1"/>
</dbReference>
<dbReference type="PATRIC" id="fig|883113.3.peg.875"/>
<evidence type="ECO:0000313" key="9">
    <source>
        <dbReference type="EMBL" id="EHR37122.1"/>
    </source>
</evidence>
<comment type="function">
    <text evidence="4">Formation of pseudouridine at positions 38, 39 and 40 in the anticodon stem and loop of transfer RNAs.</text>
</comment>
<dbReference type="OrthoDB" id="9811823at2"/>
<keyword evidence="2 4" id="KW-0819">tRNA processing</keyword>
<reference evidence="9 10" key="1">
    <citation type="submission" date="2012-01" db="EMBL/GenBank/DDBJ databases">
        <title>The Genome Sequence of Facklamia languida CCUG 37842.</title>
        <authorList>
            <consortium name="The Broad Institute Genome Sequencing Platform"/>
            <person name="Earl A."/>
            <person name="Ward D."/>
            <person name="Feldgarden M."/>
            <person name="Gevers D."/>
            <person name="Huys G."/>
            <person name="Young S.K."/>
            <person name="Zeng Q."/>
            <person name="Gargeya S."/>
            <person name="Fitzgerald M."/>
            <person name="Haas B."/>
            <person name="Abouelleil A."/>
            <person name="Alvarado L."/>
            <person name="Arachchi H.M."/>
            <person name="Berlin A."/>
            <person name="Chapman S.B."/>
            <person name="Gearin G."/>
            <person name="Goldberg J."/>
            <person name="Griggs A."/>
            <person name="Gujja S."/>
            <person name="Hansen M."/>
            <person name="Heiman D."/>
            <person name="Howarth C."/>
            <person name="Larimer J."/>
            <person name="Lui A."/>
            <person name="MacDonald P.J.P."/>
            <person name="McCowen C."/>
            <person name="Montmayeur A."/>
            <person name="Murphy C."/>
            <person name="Neiman D."/>
            <person name="Pearson M."/>
            <person name="Priest M."/>
            <person name="Roberts A."/>
            <person name="Saif S."/>
            <person name="Shea T."/>
            <person name="Sisk P."/>
            <person name="Stolte C."/>
            <person name="Sykes S."/>
            <person name="Wortman J."/>
            <person name="Nusbaum C."/>
            <person name="Birren B."/>
        </authorList>
    </citation>
    <scope>NUCLEOTIDE SEQUENCE [LARGE SCALE GENOMIC DNA]</scope>
    <source>
        <strain evidence="9 10">CCUG 37842</strain>
    </source>
</reference>
<keyword evidence="3 4" id="KW-0413">Isomerase</keyword>
<dbReference type="PANTHER" id="PTHR11142">
    <property type="entry name" value="PSEUDOURIDYLATE SYNTHASE"/>
    <property type="match status" value="1"/>
</dbReference>
<proteinExistence type="inferred from homology"/>